<dbReference type="Proteomes" id="UP000074561">
    <property type="component" value="Chromosome"/>
</dbReference>
<gene>
    <name evidence="2" type="ORF">CPter91_5332</name>
</gene>
<dbReference type="PATRIC" id="fig|279113.9.peg.5288"/>
<dbReference type="KEGG" id="cpra:CPter91_5332"/>
<name>A0A127QC22_9BURK</name>
<protein>
    <submittedName>
        <fullName evidence="2">Excinuclease ATPase subunit domain protein</fullName>
    </submittedName>
</protein>
<feature type="signal peptide" evidence="1">
    <location>
        <begin position="1"/>
        <end position="28"/>
    </location>
</feature>
<dbReference type="EMBL" id="CP013234">
    <property type="protein sequence ID" value="AMP07619.1"/>
    <property type="molecule type" value="Genomic_DNA"/>
</dbReference>
<evidence type="ECO:0000313" key="3">
    <source>
        <dbReference type="Proteomes" id="UP000074561"/>
    </source>
</evidence>
<dbReference type="RefSeq" id="WP_150119805.1">
    <property type="nucleotide sequence ID" value="NZ_CP013234.1"/>
</dbReference>
<proteinExistence type="predicted"/>
<dbReference type="OrthoDB" id="1412847at2"/>
<accession>A0A127QC22</accession>
<feature type="chain" id="PRO_5007277767" evidence="1">
    <location>
        <begin position="29"/>
        <end position="207"/>
    </location>
</feature>
<keyword evidence="1" id="KW-0732">Signal</keyword>
<organism evidence="2 3">
    <name type="scientific">Collimonas pratensis</name>
    <dbReference type="NCBI Taxonomy" id="279113"/>
    <lineage>
        <taxon>Bacteria</taxon>
        <taxon>Pseudomonadati</taxon>
        <taxon>Pseudomonadota</taxon>
        <taxon>Betaproteobacteria</taxon>
        <taxon>Burkholderiales</taxon>
        <taxon>Oxalobacteraceae</taxon>
        <taxon>Collimonas</taxon>
    </lineage>
</organism>
<evidence type="ECO:0000256" key="1">
    <source>
        <dbReference type="SAM" id="SignalP"/>
    </source>
</evidence>
<dbReference type="AlphaFoldDB" id="A0A127QC22"/>
<reference evidence="2 3" key="1">
    <citation type="submission" date="2015-11" db="EMBL/GenBank/DDBJ databases">
        <title>Exploring the genomic traits of fungus-feeding bacterial genus Collimonas.</title>
        <authorList>
            <person name="Song C."/>
            <person name="Schmidt R."/>
            <person name="de Jager V."/>
            <person name="Krzyzanowska D."/>
            <person name="Jongedijk E."/>
            <person name="Cankar K."/>
            <person name="Beekwilder J."/>
            <person name="van Veen A."/>
            <person name="de Boer W."/>
            <person name="van Veen J.A."/>
            <person name="Garbeva P."/>
        </authorList>
    </citation>
    <scope>NUCLEOTIDE SEQUENCE [LARGE SCALE GENOMIC DNA]</scope>
    <source>
        <strain evidence="2 3">Ter91</strain>
    </source>
</reference>
<dbReference type="STRING" id="279113.CPter91_5332"/>
<sequence>MIKIKKAGLSLPCIGLLASLLFVSVAQARNTTLMMPIKEVLEQDTVKQAIGPDMTIVFGSATPSEVEFRKQGVVVEGQARPNKIEQWGHSVPLDDASTCQLALGNALQELARQARQSGANAIVGIVSYYKNKIFDSGVEYECHAGMSRAVVTLKANLGKGPGPIALDAGKPGVSRQPIPQPLISPPLEISSVCRFWTTRDAKVIASG</sequence>
<evidence type="ECO:0000313" key="2">
    <source>
        <dbReference type="EMBL" id="AMP07619.1"/>
    </source>
</evidence>